<name>A0ABU0P7E6_9MICO</name>
<dbReference type="InterPro" id="IPR015890">
    <property type="entry name" value="Chorismate_C"/>
</dbReference>
<dbReference type="SUPFAM" id="SSF52317">
    <property type="entry name" value="Class I glutamine amidotransferase-like"/>
    <property type="match status" value="1"/>
</dbReference>
<reference evidence="8 9" key="1">
    <citation type="submission" date="2023-07" db="EMBL/GenBank/DDBJ databases">
        <title>Comparative genomics of wheat-associated soil bacteria to identify genetic determinants of phenazine resistance.</title>
        <authorList>
            <person name="Mouncey N."/>
        </authorList>
    </citation>
    <scope>NUCLEOTIDE SEQUENCE [LARGE SCALE GENOMIC DNA]</scope>
    <source>
        <strain evidence="8 9">W2I7</strain>
    </source>
</reference>
<proteinExistence type="inferred from homology"/>
<evidence type="ECO:0000256" key="3">
    <source>
        <dbReference type="ARBA" id="ARBA00022679"/>
    </source>
</evidence>
<dbReference type="Pfam" id="PF00117">
    <property type="entry name" value="GATase"/>
    <property type="match status" value="1"/>
</dbReference>
<feature type="domain" description="Glutamine amidotransferase" evidence="5">
    <location>
        <begin position="21"/>
        <end position="201"/>
    </location>
</feature>
<organism evidence="8 9">
    <name type="scientific">Microbacterium murale</name>
    <dbReference type="NCBI Taxonomy" id="1081040"/>
    <lineage>
        <taxon>Bacteria</taxon>
        <taxon>Bacillati</taxon>
        <taxon>Actinomycetota</taxon>
        <taxon>Actinomycetes</taxon>
        <taxon>Micrococcales</taxon>
        <taxon>Microbacteriaceae</taxon>
        <taxon>Microbacterium</taxon>
    </lineage>
</organism>
<dbReference type="InterPro" id="IPR029062">
    <property type="entry name" value="Class_I_gatase-like"/>
</dbReference>
<dbReference type="PANTHER" id="PTHR11236">
    <property type="entry name" value="AMINOBENZOATE/ANTHRANILATE SYNTHASE"/>
    <property type="match status" value="1"/>
</dbReference>
<keyword evidence="4" id="KW-0315">Glutamine amidotransferase</keyword>
<dbReference type="Gene3D" id="3.60.120.10">
    <property type="entry name" value="Anthranilate synthase"/>
    <property type="match status" value="1"/>
</dbReference>
<dbReference type="InterPro" id="IPR017926">
    <property type="entry name" value="GATASE"/>
</dbReference>
<dbReference type="InterPro" id="IPR005801">
    <property type="entry name" value="ADC_synthase"/>
</dbReference>
<feature type="domain" description="Anthranilate synthase component I N-terminal" evidence="7">
    <location>
        <begin position="251"/>
        <end position="370"/>
    </location>
</feature>
<dbReference type="PRINTS" id="PR00097">
    <property type="entry name" value="ANTSNTHASEII"/>
</dbReference>
<evidence type="ECO:0000259" key="7">
    <source>
        <dbReference type="Pfam" id="PF04715"/>
    </source>
</evidence>
<dbReference type="RefSeq" id="WP_307359852.1">
    <property type="nucleotide sequence ID" value="NZ_JAUSXK010000001.1"/>
</dbReference>
<evidence type="ECO:0000256" key="2">
    <source>
        <dbReference type="ARBA" id="ARBA00013139"/>
    </source>
</evidence>
<protein>
    <recommendedName>
        <fullName evidence="2">aminodeoxychorismate synthase</fullName>
        <ecNumber evidence="2">2.6.1.85</ecNumber>
    </recommendedName>
</protein>
<dbReference type="PRINTS" id="PR00096">
    <property type="entry name" value="GATASE"/>
</dbReference>
<dbReference type="InterPro" id="IPR006805">
    <property type="entry name" value="Anth_synth_I_N"/>
</dbReference>
<comment type="similarity">
    <text evidence="1">In the C-terminal section; belongs to the anthranilate synthase component I family.</text>
</comment>
<keyword evidence="8" id="KW-0032">Aminotransferase</keyword>
<accession>A0ABU0P7E6</accession>
<dbReference type="InterPro" id="IPR019999">
    <property type="entry name" value="Anth_synth_I-like"/>
</dbReference>
<dbReference type="GO" id="GO:0046820">
    <property type="term" value="F:4-amino-4-deoxychorismate synthase activity"/>
    <property type="evidence" value="ECO:0007669"/>
    <property type="project" value="UniProtKB-EC"/>
</dbReference>
<evidence type="ECO:0000256" key="1">
    <source>
        <dbReference type="ARBA" id="ARBA00005970"/>
    </source>
</evidence>
<dbReference type="NCBIfam" id="TIGR00566">
    <property type="entry name" value="trpG_papA"/>
    <property type="match status" value="1"/>
</dbReference>
<evidence type="ECO:0000313" key="9">
    <source>
        <dbReference type="Proteomes" id="UP001239085"/>
    </source>
</evidence>
<dbReference type="CDD" id="cd01743">
    <property type="entry name" value="GATase1_Anthranilate_Synthase"/>
    <property type="match status" value="1"/>
</dbReference>
<gene>
    <name evidence="8" type="ORF">QFZ46_001418</name>
</gene>
<evidence type="ECO:0000313" key="8">
    <source>
        <dbReference type="EMBL" id="MDQ0643258.1"/>
    </source>
</evidence>
<evidence type="ECO:0000256" key="4">
    <source>
        <dbReference type="ARBA" id="ARBA00022962"/>
    </source>
</evidence>
<dbReference type="PROSITE" id="PS51273">
    <property type="entry name" value="GATASE_TYPE_1"/>
    <property type="match status" value="1"/>
</dbReference>
<dbReference type="EC" id="2.6.1.85" evidence="2"/>
<comment type="caution">
    <text evidence="8">The sequence shown here is derived from an EMBL/GenBank/DDBJ whole genome shotgun (WGS) entry which is preliminary data.</text>
</comment>
<dbReference type="PANTHER" id="PTHR11236:SF18">
    <property type="entry name" value="AMINODEOXYCHORISMATE SYNTHASE"/>
    <property type="match status" value="1"/>
</dbReference>
<evidence type="ECO:0000259" key="5">
    <source>
        <dbReference type="Pfam" id="PF00117"/>
    </source>
</evidence>
<keyword evidence="3 8" id="KW-0808">Transferase</keyword>
<keyword evidence="9" id="KW-1185">Reference proteome</keyword>
<dbReference type="Proteomes" id="UP001239085">
    <property type="component" value="Unassembled WGS sequence"/>
</dbReference>
<dbReference type="SUPFAM" id="SSF56322">
    <property type="entry name" value="ADC synthase"/>
    <property type="match status" value="1"/>
</dbReference>
<feature type="domain" description="Chorismate-utilising enzyme C-terminal" evidence="6">
    <location>
        <begin position="411"/>
        <end position="664"/>
    </location>
</feature>
<dbReference type="Pfam" id="PF00425">
    <property type="entry name" value="Chorismate_bind"/>
    <property type="match status" value="1"/>
</dbReference>
<dbReference type="InterPro" id="IPR006221">
    <property type="entry name" value="TrpG/PapA_dom"/>
</dbReference>
<dbReference type="Pfam" id="PF04715">
    <property type="entry name" value="Anth_synt_I_N"/>
    <property type="match status" value="1"/>
</dbReference>
<dbReference type="EMBL" id="JAUSXK010000001">
    <property type="protein sequence ID" value="MDQ0643258.1"/>
    <property type="molecule type" value="Genomic_DNA"/>
</dbReference>
<evidence type="ECO:0000259" key="6">
    <source>
        <dbReference type="Pfam" id="PF00425"/>
    </source>
</evidence>
<dbReference type="Gene3D" id="3.40.50.880">
    <property type="match status" value="1"/>
</dbReference>
<sequence>MSDDHEITAMRRSVDQSARILIIDNYDSYTYNLVQAVGRLVDIEPEVVHVDRFDPRTESEYAAIIVSPGPGHPATEPAFAACLELFATRTLPTLGVCLGHQGIIIVHGGTVDRLPPAHGELDEIEHTGTGLFEGVAPRTRVVRYHSLGALDVPPTLDVTARTDDGVVMAVAHKVLPHYGLQFHPESILTEEGTRMLQNFLVLAGFALREDPPEQDEATATPPGDAAQAAGPHVSLRYPEWIAPEIVASHLLRGRSRAFWLDSADSREWSGRFSLLGYLDPEDESVVVGGAEHAGAGVTAIPRAEFLRHLVRLSAEASPPAADAPPGVGGWVGIAGYDTQEILPSAEPGSPADGFFMRANRTVVFDHEHRLITCFAALETQVAQLVTLLDESRTLQSPAAPARIMPRSTLPREQYAAAYQRIDDALRRGDTYEAVLTFPLEFELDGDPLDHYLELRARSPAPYSAYLRHGAEVVLSASPERMLSVTRSGDAEVRPIKGTLPRSANAQGDAIARWRLATEDKFRRENLMITDLIRNDLGTVAVRGSVAVTQLMEVETYRGVHQLVSAISAKLRPEHGPIDCLRAVFPAGSMTGAPKRRTMELIRDVEWARRGLYSGSLGWFDRSRAEFSVVIRTLHGSNSRLRLHVGGGIIVGSDPDDELDEAMDKARSVATAPLIPS</sequence>